<organism evidence="2 3">
    <name type="scientific">Corticicoccus populi</name>
    <dbReference type="NCBI Taxonomy" id="1812821"/>
    <lineage>
        <taxon>Bacteria</taxon>
        <taxon>Bacillati</taxon>
        <taxon>Bacillota</taxon>
        <taxon>Bacilli</taxon>
        <taxon>Bacillales</taxon>
        <taxon>Staphylococcaceae</taxon>
        <taxon>Corticicoccus</taxon>
    </lineage>
</organism>
<proteinExistence type="predicted"/>
<dbReference type="EC" id="2.3.1.57" evidence="2"/>
<dbReference type="NCBIfam" id="NF011709">
    <property type="entry name" value="PRK15130.1"/>
    <property type="match status" value="1"/>
</dbReference>
<dbReference type="CDD" id="cd04301">
    <property type="entry name" value="NAT_SF"/>
    <property type="match status" value="1"/>
</dbReference>
<gene>
    <name evidence="2" type="primary">speG</name>
    <name evidence="2" type="ORF">ACFSX4_06915</name>
</gene>
<keyword evidence="2" id="KW-0808">Transferase</keyword>
<comment type="caution">
    <text evidence="2">The sequence shown here is derived from an EMBL/GenBank/DDBJ whole genome shotgun (WGS) entry which is preliminary data.</text>
</comment>
<dbReference type="PANTHER" id="PTHR43415">
    <property type="entry name" value="SPERMIDINE N(1)-ACETYLTRANSFERASE"/>
    <property type="match status" value="1"/>
</dbReference>
<evidence type="ECO:0000259" key="1">
    <source>
        <dbReference type="PROSITE" id="PS51186"/>
    </source>
</evidence>
<evidence type="ECO:0000313" key="2">
    <source>
        <dbReference type="EMBL" id="MFD2830200.1"/>
    </source>
</evidence>
<dbReference type="Gene3D" id="3.40.630.30">
    <property type="match status" value="1"/>
</dbReference>
<sequence length="169" mass="19905">MKIRALEEQDLVFIHKLNNDYSIMSYWFEEPYESFGELKRLYEKHILSDSERRFVVEDAGTVVGIVELVEINYIHRQCEIQIIIAPEFGGRGYAKEAFKKGVTYAFETLNLHKVFLYVDADNKKAVHIYEKAGFVIEGELREHFYTNGEYKNAYFMGLLKREWLKKADG</sequence>
<dbReference type="GO" id="GO:0004145">
    <property type="term" value="F:diamine N-acetyltransferase activity"/>
    <property type="evidence" value="ECO:0007669"/>
    <property type="project" value="UniProtKB-EC"/>
</dbReference>
<keyword evidence="3" id="KW-1185">Reference proteome</keyword>
<dbReference type="InterPro" id="IPR016181">
    <property type="entry name" value="Acyl_CoA_acyltransferase"/>
</dbReference>
<dbReference type="Proteomes" id="UP001597519">
    <property type="component" value="Unassembled WGS sequence"/>
</dbReference>
<evidence type="ECO:0000313" key="3">
    <source>
        <dbReference type="Proteomes" id="UP001597519"/>
    </source>
</evidence>
<dbReference type="InterPro" id="IPR000182">
    <property type="entry name" value="GNAT_dom"/>
</dbReference>
<dbReference type="RefSeq" id="WP_377772902.1">
    <property type="nucleotide sequence ID" value="NZ_JBHUOQ010000001.1"/>
</dbReference>
<dbReference type="PANTHER" id="PTHR43415:SF6">
    <property type="entry name" value="SPERMIDINE N(1)-ACETYLTRANSFERASE"/>
    <property type="match status" value="1"/>
</dbReference>
<keyword evidence="2" id="KW-0012">Acyltransferase</keyword>
<reference evidence="3" key="1">
    <citation type="journal article" date="2019" name="Int. J. Syst. Evol. Microbiol.">
        <title>The Global Catalogue of Microorganisms (GCM) 10K type strain sequencing project: providing services to taxonomists for standard genome sequencing and annotation.</title>
        <authorList>
            <consortium name="The Broad Institute Genomics Platform"/>
            <consortium name="The Broad Institute Genome Sequencing Center for Infectious Disease"/>
            <person name="Wu L."/>
            <person name="Ma J."/>
        </authorList>
    </citation>
    <scope>NUCLEOTIDE SEQUENCE [LARGE SCALE GENOMIC DNA]</scope>
    <source>
        <strain evidence="3">KCTC 33575</strain>
    </source>
</reference>
<dbReference type="Pfam" id="PF13302">
    <property type="entry name" value="Acetyltransf_3"/>
    <property type="match status" value="1"/>
</dbReference>
<accession>A0ABW5WWD9</accession>
<dbReference type="SUPFAM" id="SSF55729">
    <property type="entry name" value="Acyl-CoA N-acyltransferases (Nat)"/>
    <property type="match status" value="1"/>
</dbReference>
<protein>
    <submittedName>
        <fullName evidence="2">Spermidine N1-acetyltransferase</fullName>
        <ecNumber evidence="2">2.3.1.57</ecNumber>
    </submittedName>
</protein>
<feature type="domain" description="N-acetyltransferase" evidence="1">
    <location>
        <begin position="1"/>
        <end position="161"/>
    </location>
</feature>
<name>A0ABW5WWD9_9STAP</name>
<dbReference type="PROSITE" id="PS51186">
    <property type="entry name" value="GNAT"/>
    <property type="match status" value="1"/>
</dbReference>
<dbReference type="EMBL" id="JBHUOQ010000001">
    <property type="protein sequence ID" value="MFD2830200.1"/>
    <property type="molecule type" value="Genomic_DNA"/>
</dbReference>